<proteinExistence type="predicted"/>
<keyword evidence="1" id="KW-0732">Signal</keyword>
<organism evidence="2 3">
    <name type="scientific">Treponema bryantii</name>
    <dbReference type="NCBI Taxonomy" id="163"/>
    <lineage>
        <taxon>Bacteria</taxon>
        <taxon>Pseudomonadati</taxon>
        <taxon>Spirochaetota</taxon>
        <taxon>Spirochaetia</taxon>
        <taxon>Spirochaetales</taxon>
        <taxon>Treponemataceae</taxon>
        <taxon>Treponema</taxon>
    </lineage>
</organism>
<dbReference type="AlphaFoldDB" id="A0A1I3I096"/>
<protein>
    <recommendedName>
        <fullName evidence="4">DUF4397 domain-containing protein</fullName>
    </recommendedName>
</protein>
<sequence length="285" mass="31488">MKKKVLAMVIALPFLFVSCASIGGGTGLLDQGFYPIGEESETSVEITVGPNLIITGIDKGADYSLNMYPAPVKGFKAKFSPKQEQIFRLKPGVHTVNVIFNSGSQYAMVSNTLIANFEEGNQYRIDYETNGNSIKYTCVNSATKESALLDRAALAGKTESVMSAFIGAVLNPTMDDVGQTVIQENDDYILITYPGLKFELTDKKSGTTEKGMRTFVTDFTMTSGTVYLCVTDMTDKDEFLNSDYKNNSKYIFTVKACDRKTVTYTYQKPDNKKDQTITFNISVKK</sequence>
<evidence type="ECO:0000313" key="2">
    <source>
        <dbReference type="EMBL" id="SFI41260.1"/>
    </source>
</evidence>
<keyword evidence="3" id="KW-1185">Reference proteome</keyword>
<reference evidence="3" key="1">
    <citation type="submission" date="2016-10" db="EMBL/GenBank/DDBJ databases">
        <authorList>
            <person name="Varghese N."/>
            <person name="Submissions S."/>
        </authorList>
    </citation>
    <scope>NUCLEOTIDE SEQUENCE [LARGE SCALE GENOMIC DNA]</scope>
    <source>
        <strain evidence="3">XBD1002</strain>
    </source>
</reference>
<evidence type="ECO:0008006" key="4">
    <source>
        <dbReference type="Google" id="ProtNLM"/>
    </source>
</evidence>
<feature type="chain" id="PRO_5010249508" description="DUF4397 domain-containing protein" evidence="1">
    <location>
        <begin position="21"/>
        <end position="285"/>
    </location>
</feature>
<accession>A0A1I3I096</accession>
<dbReference type="Proteomes" id="UP000182737">
    <property type="component" value="Unassembled WGS sequence"/>
</dbReference>
<dbReference type="RefSeq" id="WP_074929826.1">
    <property type="nucleotide sequence ID" value="NZ_FORI01000001.1"/>
</dbReference>
<dbReference type="PROSITE" id="PS51257">
    <property type="entry name" value="PROKAR_LIPOPROTEIN"/>
    <property type="match status" value="1"/>
</dbReference>
<dbReference type="EMBL" id="FORI01000001">
    <property type="protein sequence ID" value="SFI41260.1"/>
    <property type="molecule type" value="Genomic_DNA"/>
</dbReference>
<gene>
    <name evidence="2" type="ORF">SAMN04487775_101211</name>
</gene>
<evidence type="ECO:0000313" key="3">
    <source>
        <dbReference type="Proteomes" id="UP000182737"/>
    </source>
</evidence>
<dbReference type="OrthoDB" id="9849647at2"/>
<name>A0A1I3I096_9SPIR</name>
<evidence type="ECO:0000256" key="1">
    <source>
        <dbReference type="SAM" id="SignalP"/>
    </source>
</evidence>
<feature type="signal peptide" evidence="1">
    <location>
        <begin position="1"/>
        <end position="20"/>
    </location>
</feature>